<name>A0A0C3E9T0_9AGAM</name>
<reference evidence="1 2" key="1">
    <citation type="submission" date="2014-04" db="EMBL/GenBank/DDBJ databases">
        <authorList>
            <consortium name="DOE Joint Genome Institute"/>
            <person name="Kuo A."/>
            <person name="Kohler A."/>
            <person name="Nagy L.G."/>
            <person name="Floudas D."/>
            <person name="Copeland A."/>
            <person name="Barry K.W."/>
            <person name="Cichocki N."/>
            <person name="Veneault-Fourrey C."/>
            <person name="LaButti K."/>
            <person name="Lindquist E.A."/>
            <person name="Lipzen A."/>
            <person name="Lundell T."/>
            <person name="Morin E."/>
            <person name="Murat C."/>
            <person name="Sun H."/>
            <person name="Tunlid A."/>
            <person name="Henrissat B."/>
            <person name="Grigoriev I.V."/>
            <person name="Hibbett D.S."/>
            <person name="Martin F."/>
            <person name="Nordberg H.P."/>
            <person name="Cantor M.N."/>
            <person name="Hua S.X."/>
        </authorList>
    </citation>
    <scope>NUCLEOTIDE SEQUENCE [LARGE SCALE GENOMIC DNA]</scope>
    <source>
        <strain evidence="1 2">Foug A</strain>
    </source>
</reference>
<sequence>MDTRYLAYIHASEAKLAIWLSDGQVDQSEWVTPDNNERLCSSEEDKRDEILCRENELGDQLAKKESPSAAAEKLVKEQGFLCRR</sequence>
<dbReference type="STRING" id="1036808.A0A0C3E9T0"/>
<reference evidence="2" key="2">
    <citation type="submission" date="2015-01" db="EMBL/GenBank/DDBJ databases">
        <title>Evolutionary Origins and Diversification of the Mycorrhizal Mutualists.</title>
        <authorList>
            <consortium name="DOE Joint Genome Institute"/>
            <consortium name="Mycorrhizal Genomics Consortium"/>
            <person name="Kohler A."/>
            <person name="Kuo A."/>
            <person name="Nagy L.G."/>
            <person name="Floudas D."/>
            <person name="Copeland A."/>
            <person name="Barry K.W."/>
            <person name="Cichocki N."/>
            <person name="Veneault-Fourrey C."/>
            <person name="LaButti K."/>
            <person name="Lindquist E.A."/>
            <person name="Lipzen A."/>
            <person name="Lundell T."/>
            <person name="Morin E."/>
            <person name="Murat C."/>
            <person name="Riley R."/>
            <person name="Ohm R."/>
            <person name="Sun H."/>
            <person name="Tunlid A."/>
            <person name="Henrissat B."/>
            <person name="Grigoriev I.V."/>
            <person name="Hibbett D.S."/>
            <person name="Martin F."/>
        </authorList>
    </citation>
    <scope>NUCLEOTIDE SEQUENCE [LARGE SCALE GENOMIC DNA]</scope>
    <source>
        <strain evidence="2">Foug A</strain>
    </source>
</reference>
<dbReference type="HOGENOM" id="CLU_2528784_0_0_1"/>
<evidence type="ECO:0000313" key="2">
    <source>
        <dbReference type="Proteomes" id="UP000053989"/>
    </source>
</evidence>
<dbReference type="AlphaFoldDB" id="A0A0C3E9T0"/>
<dbReference type="Proteomes" id="UP000053989">
    <property type="component" value="Unassembled WGS sequence"/>
</dbReference>
<accession>A0A0C3E9T0</accession>
<protein>
    <submittedName>
        <fullName evidence="1">Uncharacterized protein</fullName>
    </submittedName>
</protein>
<dbReference type="EMBL" id="KN822026">
    <property type="protein sequence ID" value="KIM64736.1"/>
    <property type="molecule type" value="Genomic_DNA"/>
</dbReference>
<gene>
    <name evidence="1" type="ORF">SCLCIDRAFT_1212797</name>
</gene>
<dbReference type="InParanoid" id="A0A0C3E9T0"/>
<evidence type="ECO:0000313" key="1">
    <source>
        <dbReference type="EMBL" id="KIM64736.1"/>
    </source>
</evidence>
<organism evidence="1 2">
    <name type="scientific">Scleroderma citrinum Foug A</name>
    <dbReference type="NCBI Taxonomy" id="1036808"/>
    <lineage>
        <taxon>Eukaryota</taxon>
        <taxon>Fungi</taxon>
        <taxon>Dikarya</taxon>
        <taxon>Basidiomycota</taxon>
        <taxon>Agaricomycotina</taxon>
        <taxon>Agaricomycetes</taxon>
        <taxon>Agaricomycetidae</taxon>
        <taxon>Boletales</taxon>
        <taxon>Sclerodermatineae</taxon>
        <taxon>Sclerodermataceae</taxon>
        <taxon>Scleroderma</taxon>
    </lineage>
</organism>
<keyword evidence="2" id="KW-1185">Reference proteome</keyword>
<proteinExistence type="predicted"/>